<name>A0ABQ4NP35_9RHOB</name>
<proteinExistence type="predicted"/>
<reference evidence="3 4" key="1">
    <citation type="submission" date="2021-05" db="EMBL/GenBank/DDBJ databases">
        <title>Bacteria Genome sequencing.</title>
        <authorList>
            <person name="Takabe Y."/>
            <person name="Nakajima Y."/>
            <person name="Suzuki S."/>
            <person name="Shiozaki T."/>
        </authorList>
    </citation>
    <scope>NUCLEOTIDE SEQUENCE [LARGE SCALE GENOMIC DNA]</scope>
    <source>
        <strain evidence="3 4">AI_62</strain>
    </source>
</reference>
<evidence type="ECO:0000259" key="2">
    <source>
        <dbReference type="SMART" id="SM01324"/>
    </source>
</evidence>
<dbReference type="InterPro" id="IPR027920">
    <property type="entry name" value="DUF4453"/>
</dbReference>
<protein>
    <recommendedName>
        <fullName evidence="2">YARHG domain-containing protein</fullName>
    </recommendedName>
</protein>
<dbReference type="Pfam" id="PF14627">
    <property type="entry name" value="DUF4453"/>
    <property type="match status" value="1"/>
</dbReference>
<feature type="chain" id="PRO_5046341229" description="YARHG domain-containing protein" evidence="1">
    <location>
        <begin position="20"/>
        <end position="186"/>
    </location>
</feature>
<dbReference type="InterPro" id="IPR025582">
    <property type="entry name" value="YARHG_dom"/>
</dbReference>
<evidence type="ECO:0000256" key="1">
    <source>
        <dbReference type="SAM" id="SignalP"/>
    </source>
</evidence>
<dbReference type="EMBL" id="BPFH01000005">
    <property type="protein sequence ID" value="GIT96170.1"/>
    <property type="molecule type" value="Genomic_DNA"/>
</dbReference>
<keyword evidence="4" id="KW-1185">Reference proteome</keyword>
<keyword evidence="1" id="KW-0732">Signal</keyword>
<feature type="domain" description="YARHG" evidence="2">
    <location>
        <begin position="1"/>
        <end position="76"/>
    </location>
</feature>
<accession>A0ABQ4NP35</accession>
<dbReference type="Proteomes" id="UP000786693">
    <property type="component" value="Unassembled WGS sequence"/>
</dbReference>
<dbReference type="Pfam" id="PF13308">
    <property type="entry name" value="YARHG"/>
    <property type="match status" value="1"/>
</dbReference>
<gene>
    <name evidence="3" type="ORF">JANAI62_27930</name>
</gene>
<feature type="signal peptide" evidence="1">
    <location>
        <begin position="1"/>
        <end position="19"/>
    </location>
</feature>
<sequence>MGLRVLALALAVLPGGAFADTWCDDLWLARNALFAQAGQCFGTPLGRATFGEDCTGAASLDDRQKRAVEMIRRQEAALDCDVDTSRAAPLDVDHLTLRLRMPDQPIRDFESACIGWQGRAVTLRHGARADAVAVIEIPPGSDIGSYHASPYAGWHFLTVTLPTGLTAAGWTDRDVFAEGTCEMFAG</sequence>
<evidence type="ECO:0000313" key="3">
    <source>
        <dbReference type="EMBL" id="GIT96170.1"/>
    </source>
</evidence>
<dbReference type="SMART" id="SM01324">
    <property type="entry name" value="YARHG"/>
    <property type="match status" value="1"/>
</dbReference>
<comment type="caution">
    <text evidence="3">The sequence shown here is derived from an EMBL/GenBank/DDBJ whole genome shotgun (WGS) entry which is preliminary data.</text>
</comment>
<dbReference type="RefSeq" id="WP_220749673.1">
    <property type="nucleotide sequence ID" value="NZ_BPFH01000005.1"/>
</dbReference>
<evidence type="ECO:0000313" key="4">
    <source>
        <dbReference type="Proteomes" id="UP000786693"/>
    </source>
</evidence>
<organism evidence="3 4">
    <name type="scientific">Jannaschia pagri</name>
    <dbReference type="NCBI Taxonomy" id="2829797"/>
    <lineage>
        <taxon>Bacteria</taxon>
        <taxon>Pseudomonadati</taxon>
        <taxon>Pseudomonadota</taxon>
        <taxon>Alphaproteobacteria</taxon>
        <taxon>Rhodobacterales</taxon>
        <taxon>Roseobacteraceae</taxon>
        <taxon>Jannaschia</taxon>
    </lineage>
</organism>